<comment type="catalytic activity">
    <reaction evidence="7 8">
        <text>D-gluconate + ATP = 6-phospho-D-gluconate + ADP + H(+)</text>
        <dbReference type="Rhea" id="RHEA:19433"/>
        <dbReference type="ChEBI" id="CHEBI:15378"/>
        <dbReference type="ChEBI" id="CHEBI:18391"/>
        <dbReference type="ChEBI" id="CHEBI:30616"/>
        <dbReference type="ChEBI" id="CHEBI:58759"/>
        <dbReference type="ChEBI" id="CHEBI:456216"/>
        <dbReference type="EC" id="2.7.1.12"/>
    </reaction>
</comment>
<dbReference type="NCBIfam" id="TIGR01313">
    <property type="entry name" value="therm_gnt_kin"/>
    <property type="match status" value="1"/>
</dbReference>
<evidence type="ECO:0000313" key="10">
    <source>
        <dbReference type="Proteomes" id="UP000005226"/>
    </source>
</evidence>
<dbReference type="PANTHER" id="PTHR43442:SF3">
    <property type="entry name" value="GLUCONOKINASE-RELATED"/>
    <property type="match status" value="1"/>
</dbReference>
<dbReference type="GO" id="GO:0005524">
    <property type="term" value="F:ATP binding"/>
    <property type="evidence" value="ECO:0007669"/>
    <property type="project" value="UniProtKB-KW"/>
</dbReference>
<dbReference type="CDD" id="cd02021">
    <property type="entry name" value="GntK"/>
    <property type="match status" value="1"/>
</dbReference>
<reference evidence="9" key="2">
    <citation type="submission" date="2025-08" db="UniProtKB">
        <authorList>
            <consortium name="Ensembl"/>
        </authorList>
    </citation>
    <scope>IDENTIFICATION</scope>
</reference>
<name>A0A674NV07_TAKRU</name>
<dbReference type="UniPathway" id="UPA00792"/>
<keyword evidence="6 8" id="KW-0067">ATP-binding</keyword>
<dbReference type="EC" id="2.7.1.12" evidence="8"/>
<dbReference type="GO" id="GO:0005975">
    <property type="term" value="P:carbohydrate metabolic process"/>
    <property type="evidence" value="ECO:0007669"/>
    <property type="project" value="InterPro"/>
</dbReference>
<keyword evidence="3 8" id="KW-0808">Transferase</keyword>
<dbReference type="InterPro" id="IPR027417">
    <property type="entry name" value="P-loop_NTPase"/>
</dbReference>
<dbReference type="OMA" id="HFIYLRA"/>
<dbReference type="GO" id="GO:0005737">
    <property type="term" value="C:cytoplasm"/>
    <property type="evidence" value="ECO:0007669"/>
    <property type="project" value="TreeGrafter"/>
</dbReference>
<comment type="similarity">
    <text evidence="2 8">Belongs to the gluconokinase GntK/GntV family.</text>
</comment>
<proteinExistence type="inferred from homology"/>
<keyword evidence="5 8" id="KW-0418">Kinase</keyword>
<dbReference type="FunFam" id="3.40.50.300:FF:000522">
    <property type="entry name" value="Gluconokinase"/>
    <property type="match status" value="1"/>
</dbReference>
<reference evidence="9" key="3">
    <citation type="submission" date="2025-09" db="UniProtKB">
        <authorList>
            <consortium name="Ensembl"/>
        </authorList>
    </citation>
    <scope>IDENTIFICATION</scope>
</reference>
<evidence type="ECO:0000256" key="2">
    <source>
        <dbReference type="ARBA" id="ARBA00008420"/>
    </source>
</evidence>
<dbReference type="PANTHER" id="PTHR43442">
    <property type="entry name" value="GLUCONOKINASE-RELATED"/>
    <property type="match status" value="1"/>
</dbReference>
<dbReference type="GeneTree" id="ENSGT00390000003364"/>
<evidence type="ECO:0000313" key="9">
    <source>
        <dbReference type="Ensembl" id="ENSTRUP00000077432.1"/>
    </source>
</evidence>
<evidence type="ECO:0000256" key="3">
    <source>
        <dbReference type="ARBA" id="ARBA00022679"/>
    </source>
</evidence>
<sequence>MDGDVKGWVGEWMDATELEEGETSHASCLSTGLPTGGRSSLGACLSEKLGWRLHEGDDFHPQENIDKMSKGEPLTDQDRLPWLLKLHEVIESEMRSGSDALLTCSALKRLYRQILLHGSRALAPSCPDNATQPPNSPHIYFLFLHGDFELLNQRVLARKGHYMKADLLRSQFDDLEPPLEEENVLLLDVSRNVSDIAMEVERHLISLKSS</sequence>
<organism evidence="9 10">
    <name type="scientific">Takifugu rubripes</name>
    <name type="common">Japanese pufferfish</name>
    <name type="synonym">Fugu rubripes</name>
    <dbReference type="NCBI Taxonomy" id="31033"/>
    <lineage>
        <taxon>Eukaryota</taxon>
        <taxon>Metazoa</taxon>
        <taxon>Chordata</taxon>
        <taxon>Craniata</taxon>
        <taxon>Vertebrata</taxon>
        <taxon>Euteleostomi</taxon>
        <taxon>Actinopterygii</taxon>
        <taxon>Neopterygii</taxon>
        <taxon>Teleostei</taxon>
        <taxon>Neoteleostei</taxon>
        <taxon>Acanthomorphata</taxon>
        <taxon>Eupercaria</taxon>
        <taxon>Tetraodontiformes</taxon>
        <taxon>Tetradontoidea</taxon>
        <taxon>Tetraodontidae</taxon>
        <taxon>Takifugu</taxon>
    </lineage>
</organism>
<keyword evidence="10" id="KW-1185">Reference proteome</keyword>
<dbReference type="Gene3D" id="3.40.50.300">
    <property type="entry name" value="P-loop containing nucleotide triphosphate hydrolases"/>
    <property type="match status" value="1"/>
</dbReference>
<dbReference type="InterPro" id="IPR006001">
    <property type="entry name" value="Therm_gnt_kin"/>
</dbReference>
<gene>
    <name evidence="9" type="primary">idnk</name>
</gene>
<keyword evidence="4 8" id="KW-0547">Nucleotide-binding</keyword>
<evidence type="ECO:0000256" key="1">
    <source>
        <dbReference type="ARBA" id="ARBA00004875"/>
    </source>
</evidence>
<dbReference type="Proteomes" id="UP000005226">
    <property type="component" value="Chromosome 21"/>
</dbReference>
<accession>A0A674NV07</accession>
<evidence type="ECO:0000256" key="6">
    <source>
        <dbReference type="ARBA" id="ARBA00022840"/>
    </source>
</evidence>
<evidence type="ECO:0000256" key="8">
    <source>
        <dbReference type="RuleBase" id="RU363066"/>
    </source>
</evidence>
<dbReference type="Ensembl" id="ENSTRUT00000069504.1">
    <property type="protein sequence ID" value="ENSTRUP00000077432.1"/>
    <property type="gene ID" value="ENSTRUG00000029238.1"/>
</dbReference>
<dbReference type="InParanoid" id="A0A674NV07"/>
<comment type="pathway">
    <text evidence="1 8">Carbohydrate acid metabolism; D-gluconate degradation.</text>
</comment>
<dbReference type="SUPFAM" id="SSF52540">
    <property type="entry name" value="P-loop containing nucleoside triphosphate hydrolases"/>
    <property type="match status" value="1"/>
</dbReference>
<dbReference type="AlphaFoldDB" id="A0A674NV07"/>
<evidence type="ECO:0000256" key="7">
    <source>
        <dbReference type="ARBA" id="ARBA00048090"/>
    </source>
</evidence>
<evidence type="ECO:0000256" key="5">
    <source>
        <dbReference type="ARBA" id="ARBA00022777"/>
    </source>
</evidence>
<dbReference type="GO" id="GO:0046316">
    <property type="term" value="F:gluconokinase activity"/>
    <property type="evidence" value="ECO:0007669"/>
    <property type="project" value="UniProtKB-EC"/>
</dbReference>
<protein>
    <recommendedName>
        <fullName evidence="8">Gluconokinase</fullName>
        <ecNumber evidence="8">2.7.1.12</ecNumber>
    </recommendedName>
</protein>
<reference evidence="9 10" key="1">
    <citation type="journal article" date="2011" name="Genome Biol. Evol.">
        <title>Integration of the genetic map and genome assembly of fugu facilitates insights into distinct features of genome evolution in teleosts and mammals.</title>
        <authorList>
            <person name="Kai W."/>
            <person name="Kikuchi K."/>
            <person name="Tohari S."/>
            <person name="Chew A.K."/>
            <person name="Tay A."/>
            <person name="Fujiwara A."/>
            <person name="Hosoya S."/>
            <person name="Suetake H."/>
            <person name="Naruse K."/>
            <person name="Brenner S."/>
            <person name="Suzuki Y."/>
            <person name="Venkatesh B."/>
        </authorList>
    </citation>
    <scope>NUCLEOTIDE SEQUENCE [LARGE SCALE GENOMIC DNA]</scope>
</reference>
<evidence type="ECO:0000256" key="4">
    <source>
        <dbReference type="ARBA" id="ARBA00022741"/>
    </source>
</evidence>